<protein>
    <submittedName>
        <fullName evidence="1">Uncharacterized protein</fullName>
    </submittedName>
</protein>
<reference evidence="1" key="2">
    <citation type="journal article" date="2015" name="Fish Shellfish Immunol.">
        <title>Early steps in the European eel (Anguilla anguilla)-Vibrio vulnificus interaction in the gills: Role of the RtxA13 toxin.</title>
        <authorList>
            <person name="Callol A."/>
            <person name="Pajuelo D."/>
            <person name="Ebbesson L."/>
            <person name="Teles M."/>
            <person name="MacKenzie S."/>
            <person name="Amaro C."/>
        </authorList>
    </citation>
    <scope>NUCLEOTIDE SEQUENCE</scope>
</reference>
<dbReference type="AlphaFoldDB" id="A0A0E9VVU3"/>
<name>A0A0E9VVU3_ANGAN</name>
<reference evidence="1" key="1">
    <citation type="submission" date="2014-11" db="EMBL/GenBank/DDBJ databases">
        <authorList>
            <person name="Amaro Gonzalez C."/>
        </authorList>
    </citation>
    <scope>NUCLEOTIDE SEQUENCE</scope>
</reference>
<dbReference type="EMBL" id="GBXM01026390">
    <property type="protein sequence ID" value="JAH82187.1"/>
    <property type="molecule type" value="Transcribed_RNA"/>
</dbReference>
<organism evidence="1">
    <name type="scientific">Anguilla anguilla</name>
    <name type="common">European freshwater eel</name>
    <name type="synonym">Muraena anguilla</name>
    <dbReference type="NCBI Taxonomy" id="7936"/>
    <lineage>
        <taxon>Eukaryota</taxon>
        <taxon>Metazoa</taxon>
        <taxon>Chordata</taxon>
        <taxon>Craniata</taxon>
        <taxon>Vertebrata</taxon>
        <taxon>Euteleostomi</taxon>
        <taxon>Actinopterygii</taxon>
        <taxon>Neopterygii</taxon>
        <taxon>Teleostei</taxon>
        <taxon>Anguilliformes</taxon>
        <taxon>Anguillidae</taxon>
        <taxon>Anguilla</taxon>
    </lineage>
</organism>
<evidence type="ECO:0000313" key="1">
    <source>
        <dbReference type="EMBL" id="JAH82187.1"/>
    </source>
</evidence>
<sequence>MPSKSWAGVRKMAPPTGWLLTPGTLTGMTMGSSKSCVGKTLWH</sequence>
<proteinExistence type="predicted"/>
<accession>A0A0E9VVU3</accession>